<accession>A0ABQ9DFJ0</accession>
<dbReference type="PROSITE" id="PS50878">
    <property type="entry name" value="RT_POL"/>
    <property type="match status" value="1"/>
</dbReference>
<evidence type="ECO:0000259" key="1">
    <source>
        <dbReference type="PROSITE" id="PS50878"/>
    </source>
</evidence>
<reference evidence="2" key="1">
    <citation type="submission" date="2019-10" db="EMBL/GenBank/DDBJ databases">
        <authorList>
            <person name="Soares A.E.R."/>
            <person name="Aleixo A."/>
            <person name="Schneider P."/>
            <person name="Miyaki C.Y."/>
            <person name="Schneider M.P."/>
            <person name="Mello C."/>
            <person name="Vasconcelos A.T.R."/>
        </authorList>
    </citation>
    <scope>NUCLEOTIDE SEQUENCE</scope>
    <source>
        <tissue evidence="2">Muscle</tissue>
    </source>
</reference>
<proteinExistence type="predicted"/>
<gene>
    <name evidence="2" type="ORF">WISP_61691</name>
</gene>
<name>A0ABQ9DFJ0_9PASS</name>
<dbReference type="InterPro" id="IPR043502">
    <property type="entry name" value="DNA/RNA_pol_sf"/>
</dbReference>
<keyword evidence="3" id="KW-1185">Reference proteome</keyword>
<evidence type="ECO:0000313" key="2">
    <source>
        <dbReference type="EMBL" id="KAJ7417986.1"/>
    </source>
</evidence>
<feature type="domain" description="Reverse transcriptase" evidence="1">
    <location>
        <begin position="1"/>
        <end position="160"/>
    </location>
</feature>
<organism evidence="2 3">
    <name type="scientific">Willisornis vidua</name>
    <name type="common">Xingu scale-backed antbird</name>
    <dbReference type="NCBI Taxonomy" id="1566151"/>
    <lineage>
        <taxon>Eukaryota</taxon>
        <taxon>Metazoa</taxon>
        <taxon>Chordata</taxon>
        <taxon>Craniata</taxon>
        <taxon>Vertebrata</taxon>
        <taxon>Euteleostomi</taxon>
        <taxon>Archelosauria</taxon>
        <taxon>Archosauria</taxon>
        <taxon>Dinosauria</taxon>
        <taxon>Saurischia</taxon>
        <taxon>Theropoda</taxon>
        <taxon>Coelurosauria</taxon>
        <taxon>Aves</taxon>
        <taxon>Neognathae</taxon>
        <taxon>Neoaves</taxon>
        <taxon>Telluraves</taxon>
        <taxon>Australaves</taxon>
        <taxon>Passeriformes</taxon>
        <taxon>Thamnophilidae</taxon>
        <taxon>Willisornis</taxon>
    </lineage>
</organism>
<dbReference type="Pfam" id="PF00078">
    <property type="entry name" value="RVT_1"/>
    <property type="match status" value="1"/>
</dbReference>
<dbReference type="Proteomes" id="UP001145742">
    <property type="component" value="Unassembled WGS sequence"/>
</dbReference>
<evidence type="ECO:0000313" key="3">
    <source>
        <dbReference type="Proteomes" id="UP001145742"/>
    </source>
</evidence>
<dbReference type="EMBL" id="WHWB01033707">
    <property type="protein sequence ID" value="KAJ7417986.1"/>
    <property type="molecule type" value="Genomic_DNA"/>
</dbReference>
<dbReference type="PANTHER" id="PTHR33332">
    <property type="entry name" value="REVERSE TRANSCRIPTASE DOMAIN-CONTAINING PROTEIN"/>
    <property type="match status" value="1"/>
</dbReference>
<protein>
    <submittedName>
        <fullName evidence="2">Rna-directed dna polymerase from mobile element jockey-like</fullName>
    </submittedName>
</protein>
<sequence>MKGRSCLTNLVSYDRVTRLVDDGMAVTLVYLVFSKAFDTISHSILLEKLAAHGVDKCTVLWVKRCLNIHAQRMVMNGVKFSWWLITSGAPQGSVLGSVLFNILTNDLNGGIKCTLTQLTDDTNLGRSNDLLECGKALQRVLDSQSQWTEVNCMRFYQAKC</sequence>
<dbReference type="InterPro" id="IPR000477">
    <property type="entry name" value="RT_dom"/>
</dbReference>
<dbReference type="SUPFAM" id="SSF56672">
    <property type="entry name" value="DNA/RNA polymerases"/>
    <property type="match status" value="1"/>
</dbReference>
<comment type="caution">
    <text evidence="2">The sequence shown here is derived from an EMBL/GenBank/DDBJ whole genome shotgun (WGS) entry which is preliminary data.</text>
</comment>